<evidence type="ECO:0000256" key="7">
    <source>
        <dbReference type="SAM" id="Phobius"/>
    </source>
</evidence>
<dbReference type="InterPro" id="IPR000276">
    <property type="entry name" value="GPCR_Rhodpsn"/>
</dbReference>
<feature type="transmembrane region" description="Helical" evidence="7">
    <location>
        <begin position="227"/>
        <end position="252"/>
    </location>
</feature>
<feature type="region of interest" description="Disordered" evidence="6">
    <location>
        <begin position="384"/>
        <end position="411"/>
    </location>
</feature>
<dbReference type="InterPro" id="IPR017452">
    <property type="entry name" value="GPCR_Rhodpsn_7TM"/>
</dbReference>
<evidence type="ECO:0000256" key="3">
    <source>
        <dbReference type="ARBA" id="ARBA00022692"/>
    </source>
</evidence>
<keyword evidence="3 7" id="KW-0812">Transmembrane</keyword>
<keyword evidence="10" id="KW-1185">Reference proteome</keyword>
<dbReference type="PROSITE" id="PS50262">
    <property type="entry name" value="G_PROTEIN_RECEP_F1_2"/>
    <property type="match status" value="1"/>
</dbReference>
<dbReference type="PANTHER" id="PTHR46641:SF2">
    <property type="entry name" value="FMRFAMIDE RECEPTOR"/>
    <property type="match status" value="1"/>
</dbReference>
<evidence type="ECO:0000256" key="1">
    <source>
        <dbReference type="ARBA" id="ARBA00004370"/>
    </source>
</evidence>
<dbReference type="Gene3D" id="1.20.1070.10">
    <property type="entry name" value="Rhodopsin 7-helix transmembrane proteins"/>
    <property type="match status" value="1"/>
</dbReference>
<comment type="subcellular location">
    <subcellularLocation>
        <location evidence="1">Membrane</location>
    </subcellularLocation>
</comment>
<dbReference type="CDD" id="cd14978">
    <property type="entry name" value="7tmA_FMRFamide_R-like"/>
    <property type="match status" value="1"/>
</dbReference>
<dbReference type="PRINTS" id="PR00237">
    <property type="entry name" value="GPCRRHODOPSN"/>
</dbReference>
<reference evidence="9" key="1">
    <citation type="submission" date="2025-05" db="UniProtKB">
        <authorList>
            <consortium name="EnsemblMetazoa"/>
        </authorList>
    </citation>
    <scope>IDENTIFICATION</scope>
</reference>
<proteinExistence type="inferred from homology"/>
<dbReference type="RefSeq" id="XP_050506916.1">
    <property type="nucleotide sequence ID" value="XM_050650959.1"/>
</dbReference>
<keyword evidence="4 7" id="KW-1133">Transmembrane helix</keyword>
<evidence type="ECO:0000256" key="5">
    <source>
        <dbReference type="ARBA" id="ARBA00023136"/>
    </source>
</evidence>
<dbReference type="PANTHER" id="PTHR46641">
    <property type="entry name" value="FMRFAMIDE RECEPTOR-RELATED"/>
    <property type="match status" value="1"/>
</dbReference>
<dbReference type="Pfam" id="PF00001">
    <property type="entry name" value="7tm_1"/>
    <property type="match status" value="1"/>
</dbReference>
<evidence type="ECO:0000256" key="4">
    <source>
        <dbReference type="ARBA" id="ARBA00022989"/>
    </source>
</evidence>
<name>A0ABM5K9P8_DIAVI</name>
<evidence type="ECO:0000313" key="9">
    <source>
        <dbReference type="EnsemblMetazoa" id="XP_050506916.1"/>
    </source>
</evidence>
<feature type="transmembrane region" description="Helical" evidence="7">
    <location>
        <begin position="49"/>
        <end position="74"/>
    </location>
</feature>
<dbReference type="GeneID" id="114325090"/>
<feature type="transmembrane region" description="Helical" evidence="7">
    <location>
        <begin position="86"/>
        <end position="111"/>
    </location>
</feature>
<dbReference type="EnsemblMetazoa" id="XM_050650959.1">
    <property type="protein sequence ID" value="XP_050506916.1"/>
    <property type="gene ID" value="LOC114325090"/>
</dbReference>
<sequence>MIDSTTGETPLPPNDSAPFIVWPIVNANPNDTDFQSCLLDSETIVFFQFVINGLLMNIIGVLGVLGNIISMIILSRPQMRSSINYLLIGLARVDTVLIITSMLLFGLPGLYPYSGMLFTYFYVVLPHIAPVVYPLATVVQTASVYLTVTVSLERFVAVCHPLRARSLCTYGRARIYVVGIIIFSAMYNLPKLWETTVQKEWSERDNTTIYCVRESELRGNETYIHIYIHWLYLICMYLVPFVALAVLNACIYRQVLRANKERQRLSRNQKREIGLATMLLGVVVVFFICNLLPLVINIIETFQVQIPFELDYLLQTSNLLVTINSSVNFIIYVIFGEKFKRLFLILFCNNNLFRSGRESPDGVTHEDSFISNGDRHSLRLQRHSTSLSRNGTGSNFGRTNGSTRIPTRNSCRYNRTSSPGPCVYYPANRNNKEITQTTVLIGD</sequence>
<feature type="transmembrane region" description="Helical" evidence="7">
    <location>
        <begin position="273"/>
        <end position="296"/>
    </location>
</feature>
<evidence type="ECO:0000256" key="2">
    <source>
        <dbReference type="ARBA" id="ARBA00010663"/>
    </source>
</evidence>
<protein>
    <recommendedName>
        <fullName evidence="8">G-protein coupled receptors family 1 profile domain-containing protein</fullName>
    </recommendedName>
</protein>
<dbReference type="InterPro" id="IPR052954">
    <property type="entry name" value="GPCR-Ligand_Int"/>
</dbReference>
<organism evidence="9 10">
    <name type="scientific">Diabrotica virgifera virgifera</name>
    <name type="common">western corn rootworm</name>
    <dbReference type="NCBI Taxonomy" id="50390"/>
    <lineage>
        <taxon>Eukaryota</taxon>
        <taxon>Metazoa</taxon>
        <taxon>Ecdysozoa</taxon>
        <taxon>Arthropoda</taxon>
        <taxon>Hexapoda</taxon>
        <taxon>Insecta</taxon>
        <taxon>Pterygota</taxon>
        <taxon>Neoptera</taxon>
        <taxon>Endopterygota</taxon>
        <taxon>Coleoptera</taxon>
        <taxon>Polyphaga</taxon>
        <taxon>Cucujiformia</taxon>
        <taxon>Chrysomeloidea</taxon>
        <taxon>Chrysomelidae</taxon>
        <taxon>Galerucinae</taxon>
        <taxon>Diabroticina</taxon>
        <taxon>Diabroticites</taxon>
        <taxon>Diabrotica</taxon>
    </lineage>
</organism>
<comment type="similarity">
    <text evidence="2">Belongs to the G-protein coupled receptor 1 family.</text>
</comment>
<feature type="transmembrane region" description="Helical" evidence="7">
    <location>
        <begin position="316"/>
        <end position="335"/>
    </location>
</feature>
<dbReference type="Proteomes" id="UP001652700">
    <property type="component" value="Unplaced"/>
</dbReference>
<evidence type="ECO:0000313" key="10">
    <source>
        <dbReference type="Proteomes" id="UP001652700"/>
    </source>
</evidence>
<dbReference type="SUPFAM" id="SSF81321">
    <property type="entry name" value="Family A G protein-coupled receptor-like"/>
    <property type="match status" value="1"/>
</dbReference>
<keyword evidence="5 7" id="KW-0472">Membrane</keyword>
<accession>A0ABM5K9P8</accession>
<feature type="transmembrane region" description="Helical" evidence="7">
    <location>
        <begin position="173"/>
        <end position="190"/>
    </location>
</feature>
<evidence type="ECO:0000259" key="8">
    <source>
        <dbReference type="PROSITE" id="PS50262"/>
    </source>
</evidence>
<feature type="domain" description="G-protein coupled receptors family 1 profile" evidence="8">
    <location>
        <begin position="66"/>
        <end position="332"/>
    </location>
</feature>
<evidence type="ECO:0000256" key="6">
    <source>
        <dbReference type="SAM" id="MobiDB-lite"/>
    </source>
</evidence>